<keyword evidence="1" id="KW-1133">Transmembrane helix</keyword>
<gene>
    <name evidence="2" type="ORF">OKA104_LOCUS47099</name>
</gene>
<reference evidence="2" key="1">
    <citation type="submission" date="2021-02" db="EMBL/GenBank/DDBJ databases">
        <authorList>
            <person name="Nowell W R."/>
        </authorList>
    </citation>
    <scope>NUCLEOTIDE SEQUENCE</scope>
</reference>
<comment type="caution">
    <text evidence="2">The sequence shown here is derived from an EMBL/GenBank/DDBJ whole genome shotgun (WGS) entry which is preliminary data.</text>
</comment>
<dbReference type="EMBL" id="CAJOAY010018188">
    <property type="protein sequence ID" value="CAF4318230.1"/>
    <property type="molecule type" value="Genomic_DNA"/>
</dbReference>
<dbReference type="AlphaFoldDB" id="A0A820J4K8"/>
<evidence type="ECO:0000313" key="3">
    <source>
        <dbReference type="Proteomes" id="UP000663881"/>
    </source>
</evidence>
<dbReference type="Proteomes" id="UP000663881">
    <property type="component" value="Unassembled WGS sequence"/>
</dbReference>
<feature type="non-terminal residue" evidence="2">
    <location>
        <position position="1"/>
    </location>
</feature>
<feature type="transmembrane region" description="Helical" evidence="1">
    <location>
        <begin position="23"/>
        <end position="46"/>
    </location>
</feature>
<accession>A0A820J4K8</accession>
<evidence type="ECO:0000256" key="1">
    <source>
        <dbReference type="SAM" id="Phobius"/>
    </source>
</evidence>
<proteinExistence type="predicted"/>
<evidence type="ECO:0000313" key="2">
    <source>
        <dbReference type="EMBL" id="CAF4318230.1"/>
    </source>
</evidence>
<protein>
    <submittedName>
        <fullName evidence="2">Uncharacterized protein</fullName>
    </submittedName>
</protein>
<keyword evidence="1" id="KW-0472">Membrane</keyword>
<sequence length="82" mass="9130">SQTVTSNATQPTTLCEHPRKRKLVWNIFIVIIFIVSMTTAPLVVFLRTKANSEKTTTAGGQNETIIHFEGNIREIISNDSLS</sequence>
<keyword evidence="1" id="KW-0812">Transmembrane</keyword>
<name>A0A820J4K8_9BILA</name>
<organism evidence="2 3">
    <name type="scientific">Adineta steineri</name>
    <dbReference type="NCBI Taxonomy" id="433720"/>
    <lineage>
        <taxon>Eukaryota</taxon>
        <taxon>Metazoa</taxon>
        <taxon>Spiralia</taxon>
        <taxon>Gnathifera</taxon>
        <taxon>Rotifera</taxon>
        <taxon>Eurotatoria</taxon>
        <taxon>Bdelloidea</taxon>
        <taxon>Adinetida</taxon>
        <taxon>Adinetidae</taxon>
        <taxon>Adineta</taxon>
    </lineage>
</organism>